<evidence type="ECO:0000256" key="12">
    <source>
        <dbReference type="ARBA" id="ARBA00025705"/>
    </source>
</evidence>
<comment type="pathway">
    <text evidence="14">Porphyrin-containing compound metabolism; siroheme biosynthesis; siroheme from sirohydrochlorin: step 1/1.</text>
</comment>
<feature type="binding site" evidence="14">
    <location>
        <begin position="337"/>
        <end position="338"/>
    </location>
    <ligand>
        <name>S-adenosyl-L-methionine</name>
        <dbReference type="ChEBI" id="CHEBI:59789"/>
    </ligand>
</feature>
<feature type="domain" description="Tetrapyrrole methylase" evidence="16">
    <location>
        <begin position="224"/>
        <end position="433"/>
    </location>
</feature>
<evidence type="ECO:0000256" key="4">
    <source>
        <dbReference type="ARBA" id="ARBA00022603"/>
    </source>
</evidence>
<comment type="catalytic activity">
    <reaction evidence="14">
        <text>siroheme + 2 H(+) = sirohydrochlorin + Fe(2+)</text>
        <dbReference type="Rhea" id="RHEA:24360"/>
        <dbReference type="ChEBI" id="CHEBI:15378"/>
        <dbReference type="ChEBI" id="CHEBI:29033"/>
        <dbReference type="ChEBI" id="CHEBI:58351"/>
        <dbReference type="ChEBI" id="CHEBI:60052"/>
        <dbReference type="EC" id="4.99.1.4"/>
    </reaction>
</comment>
<dbReference type="CDD" id="cd11642">
    <property type="entry name" value="SUMT"/>
    <property type="match status" value="1"/>
</dbReference>
<dbReference type="Pfam" id="PF13241">
    <property type="entry name" value="NAD_binding_7"/>
    <property type="match status" value="1"/>
</dbReference>
<dbReference type="NCBIfam" id="NF007922">
    <property type="entry name" value="PRK10637.1"/>
    <property type="match status" value="1"/>
</dbReference>
<dbReference type="InterPro" id="IPR012409">
    <property type="entry name" value="Sirohaem_synth"/>
</dbReference>
<dbReference type="EC" id="4.99.1.4" evidence="14"/>
<dbReference type="InterPro" id="IPR019478">
    <property type="entry name" value="Sirohaem_synthase_dimer_dom"/>
</dbReference>
<dbReference type="GO" id="GO:0004851">
    <property type="term" value="F:uroporphyrin-III C-methyltransferase activity"/>
    <property type="evidence" value="ECO:0007669"/>
    <property type="project" value="UniProtKB-EC"/>
</dbReference>
<feature type="binding site" evidence="14">
    <location>
        <position position="231"/>
    </location>
    <ligand>
        <name>S-adenosyl-L-methionine</name>
        <dbReference type="ChEBI" id="CHEBI:59789"/>
    </ligand>
</feature>
<keyword evidence="3 14" id="KW-0169">Cobalamin biosynthesis</keyword>
<feature type="modified residue" description="Phosphoserine" evidence="14">
    <location>
        <position position="132"/>
    </location>
</feature>
<feature type="region of interest" description="Precorrin-2 dehydrogenase / sirohydrochlorin ferrochelatase" evidence="14">
    <location>
        <begin position="1"/>
        <end position="206"/>
    </location>
</feature>
<dbReference type="GO" id="GO:0032259">
    <property type="term" value="P:methylation"/>
    <property type="evidence" value="ECO:0007669"/>
    <property type="project" value="UniProtKB-KW"/>
</dbReference>
<dbReference type="EC" id="1.3.1.76" evidence="14"/>
<dbReference type="Gene3D" id="3.40.50.720">
    <property type="entry name" value="NAD(P)-binding Rossmann-like Domain"/>
    <property type="match status" value="1"/>
</dbReference>
<dbReference type="InterPro" id="IPR000878">
    <property type="entry name" value="4pyrrol_Mease"/>
</dbReference>
<evidence type="ECO:0000313" key="19">
    <source>
        <dbReference type="EMBL" id="MFC3105658.1"/>
    </source>
</evidence>
<comment type="similarity">
    <text evidence="14">In the N-terminal section; belongs to the precorrin-2 dehydrogenase / sirohydrochlorin ferrochelatase family.</text>
</comment>
<dbReference type="SUPFAM" id="SSF51735">
    <property type="entry name" value="NAD(P)-binding Rossmann-fold domains"/>
    <property type="match status" value="1"/>
</dbReference>
<dbReference type="InterPro" id="IPR050161">
    <property type="entry name" value="Siro_Cobalamin_biosynth"/>
</dbReference>
<feature type="active site" description="Proton donor" evidence="14">
    <location>
        <position position="276"/>
    </location>
</feature>
<dbReference type="RefSeq" id="WP_380691195.1">
    <property type="nucleotide sequence ID" value="NZ_JBHRSS010000008.1"/>
</dbReference>
<feature type="domain" description="Siroheme synthase central" evidence="18">
    <location>
        <begin position="123"/>
        <end position="149"/>
    </location>
</feature>
<comment type="caution">
    <text evidence="19">The sequence shown here is derived from an EMBL/GenBank/DDBJ whole genome shotgun (WGS) entry which is preliminary data.</text>
</comment>
<dbReference type="PANTHER" id="PTHR45790:SF1">
    <property type="entry name" value="SIROHEME SYNTHASE"/>
    <property type="match status" value="1"/>
</dbReference>
<keyword evidence="6 14" id="KW-0949">S-adenosyl-L-methionine</keyword>
<dbReference type="InterPro" id="IPR028281">
    <property type="entry name" value="Sirohaem_synthase_central"/>
</dbReference>
<feature type="binding site" evidence="14">
    <location>
        <begin position="47"/>
        <end position="48"/>
    </location>
    <ligand>
        <name>NAD(+)</name>
        <dbReference type="ChEBI" id="CHEBI:57540"/>
    </ligand>
</feature>
<dbReference type="NCBIfam" id="TIGR01470">
    <property type="entry name" value="cysG_Nterm"/>
    <property type="match status" value="1"/>
</dbReference>
<evidence type="ECO:0000256" key="3">
    <source>
        <dbReference type="ARBA" id="ARBA00022573"/>
    </source>
</evidence>
<evidence type="ECO:0000256" key="10">
    <source>
        <dbReference type="ARBA" id="ARBA00023244"/>
    </source>
</evidence>
<keyword evidence="10 14" id="KW-0627">Porphyrin biosynthesis</keyword>
<dbReference type="Gene3D" id="3.40.1010.10">
    <property type="entry name" value="Cobalt-precorrin-4 Transmethylase, Domain 1"/>
    <property type="match status" value="1"/>
</dbReference>
<dbReference type="InterPro" id="IPR003043">
    <property type="entry name" value="Uropor_MeTrfase_CS"/>
</dbReference>
<keyword evidence="9 14" id="KW-0456">Lyase</keyword>
<dbReference type="Pfam" id="PF00590">
    <property type="entry name" value="TP_methylase"/>
    <property type="match status" value="1"/>
</dbReference>
<evidence type="ECO:0000259" key="17">
    <source>
        <dbReference type="Pfam" id="PF10414"/>
    </source>
</evidence>
<dbReference type="PIRSF" id="PIRSF036426">
    <property type="entry name" value="Sirohaem_synth"/>
    <property type="match status" value="1"/>
</dbReference>
<organism evidence="19 20">
    <name type="scientific">Salinisphaera aquimarina</name>
    <dbReference type="NCBI Taxonomy" id="2094031"/>
    <lineage>
        <taxon>Bacteria</taxon>
        <taxon>Pseudomonadati</taxon>
        <taxon>Pseudomonadota</taxon>
        <taxon>Gammaproteobacteria</taxon>
        <taxon>Salinisphaerales</taxon>
        <taxon>Salinisphaeraceae</taxon>
        <taxon>Salinisphaera</taxon>
    </lineage>
</organism>
<evidence type="ECO:0000256" key="6">
    <source>
        <dbReference type="ARBA" id="ARBA00022691"/>
    </source>
</evidence>
<dbReference type="NCBIfam" id="NF004790">
    <property type="entry name" value="PRK06136.1"/>
    <property type="match status" value="1"/>
</dbReference>
<keyword evidence="5 14" id="KW-0808">Transferase</keyword>
<dbReference type="Pfam" id="PF14824">
    <property type="entry name" value="Sirohm_synth_M"/>
    <property type="match status" value="1"/>
</dbReference>
<protein>
    <recommendedName>
        <fullName evidence="14">Siroheme synthase</fullName>
    </recommendedName>
    <domain>
        <recommendedName>
            <fullName evidence="14">Uroporphyrinogen-III C-methyltransferase</fullName>
            <shortName evidence="14">Urogen III methylase</shortName>
            <ecNumber evidence="14">2.1.1.107</ecNumber>
        </recommendedName>
        <alternativeName>
            <fullName evidence="14">SUMT</fullName>
        </alternativeName>
        <alternativeName>
            <fullName evidence="14">Uroporphyrinogen III methylase</fullName>
            <shortName evidence="14">UROM</shortName>
        </alternativeName>
    </domain>
    <domain>
        <recommendedName>
            <fullName evidence="14">Precorrin-2 dehydrogenase</fullName>
            <ecNumber evidence="14">1.3.1.76</ecNumber>
        </recommendedName>
    </domain>
    <domain>
        <recommendedName>
            <fullName evidence="14">Sirohydrochlorin ferrochelatase</fullName>
            <ecNumber evidence="14">4.99.1.4</ecNumber>
        </recommendedName>
    </domain>
</protein>
<keyword evidence="7 14" id="KW-0560">Oxidoreductase</keyword>
<dbReference type="Gene3D" id="1.10.8.210">
    <property type="entry name" value="Sirohaem synthase, dimerisation domain"/>
    <property type="match status" value="1"/>
</dbReference>
<dbReference type="InterPro" id="IPR006367">
    <property type="entry name" value="Sirohaem_synthase_N"/>
</dbReference>
<feature type="region of interest" description="Uroporphyrinogen-III C-methyltransferase" evidence="14">
    <location>
        <begin position="222"/>
        <end position="475"/>
    </location>
</feature>
<dbReference type="GO" id="GO:0051266">
    <property type="term" value="F:sirohydrochlorin ferrochelatase activity"/>
    <property type="evidence" value="ECO:0007669"/>
    <property type="project" value="UniProtKB-EC"/>
</dbReference>
<comment type="pathway">
    <text evidence="14">Cofactor biosynthesis; adenosylcobalamin biosynthesis; sirohydrochlorin from precorrin-2: step 1/1.</text>
</comment>
<evidence type="ECO:0000256" key="14">
    <source>
        <dbReference type="HAMAP-Rule" id="MF_01646"/>
    </source>
</evidence>
<comment type="pathway">
    <text evidence="12 14">Porphyrin-containing compound metabolism; siroheme biosynthesis; precorrin-2 from uroporphyrinogen III: step 1/1.</text>
</comment>
<evidence type="ECO:0000256" key="2">
    <source>
        <dbReference type="ARBA" id="ARBA00005879"/>
    </source>
</evidence>
<dbReference type="NCBIfam" id="TIGR01469">
    <property type="entry name" value="cobA_cysG_Cterm"/>
    <property type="match status" value="1"/>
</dbReference>
<feature type="domain" description="Sirohaem synthase dimerisation" evidence="17">
    <location>
        <begin position="154"/>
        <end position="210"/>
    </location>
</feature>
<feature type="binding site" evidence="14">
    <location>
        <begin position="26"/>
        <end position="27"/>
    </location>
    <ligand>
        <name>NAD(+)</name>
        <dbReference type="ChEBI" id="CHEBI:57540"/>
    </ligand>
</feature>
<evidence type="ECO:0000256" key="15">
    <source>
        <dbReference type="RuleBase" id="RU003960"/>
    </source>
</evidence>
<accession>A0ABV7EUX0</accession>
<feature type="binding site" evidence="14">
    <location>
        <begin position="307"/>
        <end position="309"/>
    </location>
    <ligand>
        <name>S-adenosyl-L-methionine</name>
        <dbReference type="ChEBI" id="CHEBI:59789"/>
    </ligand>
</feature>
<dbReference type="Pfam" id="PF10414">
    <property type="entry name" value="CysG_dimeriser"/>
    <property type="match status" value="1"/>
</dbReference>
<dbReference type="SUPFAM" id="SSF53790">
    <property type="entry name" value="Tetrapyrrole methylase"/>
    <property type="match status" value="1"/>
</dbReference>
<dbReference type="InterPro" id="IPR014776">
    <property type="entry name" value="4pyrrole_Mease_sub2"/>
</dbReference>
<evidence type="ECO:0000259" key="16">
    <source>
        <dbReference type="Pfam" id="PF00590"/>
    </source>
</evidence>
<evidence type="ECO:0000256" key="13">
    <source>
        <dbReference type="ARBA" id="ARBA00047561"/>
    </source>
</evidence>
<feature type="binding site" evidence="14">
    <location>
        <position position="389"/>
    </location>
    <ligand>
        <name>S-adenosyl-L-methionine</name>
        <dbReference type="ChEBI" id="CHEBI:59789"/>
    </ligand>
</feature>
<keyword evidence="20" id="KW-1185">Reference proteome</keyword>
<dbReference type="InterPro" id="IPR035996">
    <property type="entry name" value="4pyrrol_Methylase_sf"/>
</dbReference>
<keyword evidence="8 14" id="KW-0520">NAD</keyword>
<dbReference type="InterPro" id="IPR036291">
    <property type="entry name" value="NAD(P)-bd_dom_sf"/>
</dbReference>
<comment type="pathway">
    <text evidence="14">Cofactor biosynthesis; adenosylcobalamin biosynthesis; precorrin-2 from uroporphyrinogen III: step 1/1.</text>
</comment>
<proteinExistence type="inferred from homology"/>
<dbReference type="PROSITE" id="PS00840">
    <property type="entry name" value="SUMT_2"/>
    <property type="match status" value="1"/>
</dbReference>
<feature type="active site" description="Proton acceptor" evidence="14">
    <location>
        <position position="254"/>
    </location>
</feature>
<keyword evidence="4 14" id="KW-0489">Methyltransferase</keyword>
<feature type="binding site" evidence="14">
    <location>
        <position position="312"/>
    </location>
    <ligand>
        <name>S-adenosyl-L-methionine</name>
        <dbReference type="ChEBI" id="CHEBI:59789"/>
    </ligand>
</feature>
<comment type="pathway">
    <text evidence="1 14">Porphyrin-containing compound metabolism; siroheme biosynthesis; sirohydrochlorin from precorrin-2: step 1/1.</text>
</comment>
<dbReference type="PANTHER" id="PTHR45790">
    <property type="entry name" value="SIROHEME SYNTHASE-RELATED"/>
    <property type="match status" value="1"/>
</dbReference>
<evidence type="ECO:0000313" key="20">
    <source>
        <dbReference type="Proteomes" id="UP001595462"/>
    </source>
</evidence>
<comment type="similarity">
    <text evidence="2 15">Belongs to the precorrin methyltransferase family.</text>
</comment>
<comment type="catalytic activity">
    <reaction evidence="13 14">
        <text>precorrin-2 + NAD(+) = sirohydrochlorin + NADH + 2 H(+)</text>
        <dbReference type="Rhea" id="RHEA:15613"/>
        <dbReference type="ChEBI" id="CHEBI:15378"/>
        <dbReference type="ChEBI" id="CHEBI:57540"/>
        <dbReference type="ChEBI" id="CHEBI:57945"/>
        <dbReference type="ChEBI" id="CHEBI:58351"/>
        <dbReference type="ChEBI" id="CHEBI:58827"/>
        <dbReference type="EC" id="1.3.1.76"/>
    </reaction>
</comment>
<dbReference type="Proteomes" id="UP001595462">
    <property type="component" value="Unassembled WGS sequence"/>
</dbReference>
<dbReference type="EMBL" id="JBHRSS010000008">
    <property type="protein sequence ID" value="MFC3105658.1"/>
    <property type="molecule type" value="Genomic_DNA"/>
</dbReference>
<comment type="function">
    <text evidence="14">Multifunctional enzyme that catalyzes the SAM-dependent methylations of uroporphyrinogen III at position C-2 and C-7 to form precorrin-2 via precorrin-1. Then it catalyzes the NAD-dependent ring dehydrogenation of precorrin-2 to yield sirohydrochlorin. Finally, it catalyzes the ferrochelation of sirohydrochlorin to yield siroheme.</text>
</comment>
<dbReference type="GO" id="GO:0043115">
    <property type="term" value="F:precorrin-2 dehydrogenase activity"/>
    <property type="evidence" value="ECO:0007669"/>
    <property type="project" value="UniProtKB-EC"/>
</dbReference>
<evidence type="ECO:0000256" key="7">
    <source>
        <dbReference type="ARBA" id="ARBA00023002"/>
    </source>
</evidence>
<dbReference type="HAMAP" id="MF_01646">
    <property type="entry name" value="Siroheme_synth"/>
    <property type="match status" value="1"/>
</dbReference>
<dbReference type="InterPro" id="IPR014777">
    <property type="entry name" value="4pyrrole_Mease_sub1"/>
</dbReference>
<comment type="similarity">
    <text evidence="14">In the C-terminal section; belongs to the precorrin methyltransferase family.</text>
</comment>
<dbReference type="Gene3D" id="3.30.160.110">
    <property type="entry name" value="Siroheme synthase, domain 2"/>
    <property type="match status" value="1"/>
</dbReference>
<feature type="binding site" evidence="14">
    <location>
        <position position="418"/>
    </location>
    <ligand>
        <name>S-adenosyl-L-methionine</name>
        <dbReference type="ChEBI" id="CHEBI:59789"/>
    </ligand>
</feature>
<reference evidence="20" key="1">
    <citation type="journal article" date="2019" name="Int. J. Syst. Evol. Microbiol.">
        <title>The Global Catalogue of Microorganisms (GCM) 10K type strain sequencing project: providing services to taxonomists for standard genome sequencing and annotation.</title>
        <authorList>
            <consortium name="The Broad Institute Genomics Platform"/>
            <consortium name="The Broad Institute Genome Sequencing Center for Infectious Disease"/>
            <person name="Wu L."/>
            <person name="Ma J."/>
        </authorList>
    </citation>
    <scope>NUCLEOTIDE SEQUENCE [LARGE SCALE GENOMIC DNA]</scope>
    <source>
        <strain evidence="20">KCTC 52640</strain>
    </source>
</reference>
<keyword evidence="11 14" id="KW-0511">Multifunctional enzyme</keyword>
<dbReference type="EC" id="2.1.1.107" evidence="14"/>
<gene>
    <name evidence="14 19" type="primary">cysG</name>
    <name evidence="19" type="ORF">ACFOSU_17430</name>
</gene>
<evidence type="ECO:0000256" key="8">
    <source>
        <dbReference type="ARBA" id="ARBA00023027"/>
    </source>
</evidence>
<evidence type="ECO:0000256" key="9">
    <source>
        <dbReference type="ARBA" id="ARBA00023239"/>
    </source>
</evidence>
<sequence>MSSSPPTLPLFIRLAGQPVLVVGGGRVAARRIERLIKAGACVTVVAPRADTRIQAWHEARRLVWHERAANAADVDNQRLVFALTDDHVANADIAAAARAAGVLVQRADDADGSDFLTPAVVRRESLQIAIASDGTAPTLARILRARLEAWVPRAYGELATLAGAYRERVRQRLPQSQRAAFWLRVLDGPIAEQVFAGRLSQARQALDHALETAQTAAEGDTGEVYLVGGGPGDPDLLTFRALRLMQRADVVLYDSLIAPAILDLVDADAERIHVGKRASRHTLPQEDINALMVRLARAGRRVLRLKGGDPFVFGRGGEEISQLAEAGIPFQVVPGITAASGCAAYAGIPLTHRDYAQSVTFVTGHLKEGALDLSWQQLAQPGQTVVFFMALKSLPIICAALQTYGLAADWPAALVIDGTTARQRLVVGTLADLPARAARLTIDGPTLLIVGEVVRLHETLGWFRPAGVPEPDSRT</sequence>
<evidence type="ECO:0000259" key="18">
    <source>
        <dbReference type="Pfam" id="PF14824"/>
    </source>
</evidence>
<comment type="catalytic activity">
    <reaction evidence="14">
        <text>uroporphyrinogen III + 2 S-adenosyl-L-methionine = precorrin-2 + 2 S-adenosyl-L-homocysteine + H(+)</text>
        <dbReference type="Rhea" id="RHEA:32459"/>
        <dbReference type="ChEBI" id="CHEBI:15378"/>
        <dbReference type="ChEBI" id="CHEBI:57308"/>
        <dbReference type="ChEBI" id="CHEBI:57856"/>
        <dbReference type="ChEBI" id="CHEBI:58827"/>
        <dbReference type="ChEBI" id="CHEBI:59789"/>
        <dbReference type="EC" id="2.1.1.107"/>
    </reaction>
</comment>
<keyword evidence="14" id="KW-0597">Phosphoprotein</keyword>
<evidence type="ECO:0000256" key="1">
    <source>
        <dbReference type="ARBA" id="ARBA00005010"/>
    </source>
</evidence>
<name>A0ABV7EUX0_9GAMM</name>
<evidence type="ECO:0000256" key="5">
    <source>
        <dbReference type="ARBA" id="ARBA00022679"/>
    </source>
</evidence>
<dbReference type="Gene3D" id="3.30.950.10">
    <property type="entry name" value="Methyltransferase, Cobalt-precorrin-4 Transmethylase, Domain 2"/>
    <property type="match status" value="1"/>
</dbReference>
<dbReference type="SUPFAM" id="SSF75615">
    <property type="entry name" value="Siroheme synthase middle domains-like"/>
    <property type="match status" value="1"/>
</dbReference>
<dbReference type="InterPro" id="IPR006366">
    <property type="entry name" value="CobA/CysG_C"/>
</dbReference>
<dbReference type="InterPro" id="IPR037115">
    <property type="entry name" value="Sirohaem_synt_dimer_dom_sf"/>
</dbReference>
<evidence type="ECO:0000256" key="11">
    <source>
        <dbReference type="ARBA" id="ARBA00023268"/>
    </source>
</evidence>